<sequence>MANLDDFKNTSKKRMESLLSDYEALKAQTRSHQQEIQDELQEHIDRMDRLKNELEEKYNRIEHFGEIAVEELSEAFFTSAEAFSESINKTKENLK</sequence>
<dbReference type="Proteomes" id="UP001244443">
    <property type="component" value="Chromosome"/>
</dbReference>
<protein>
    <submittedName>
        <fullName evidence="2">Uncharacterized protein</fullName>
    </submittedName>
</protein>
<dbReference type="RefSeq" id="WP_302101574.1">
    <property type="nucleotide sequence ID" value="NZ_CP129968.2"/>
</dbReference>
<evidence type="ECO:0000313" key="4">
    <source>
        <dbReference type="Proteomes" id="UP001244443"/>
    </source>
</evidence>
<reference evidence="2 4" key="1">
    <citation type="submission" date="2023-08" db="EMBL/GenBank/DDBJ databases">
        <title>Comparative genomics and taxonomic characterization of three novel marine species of genus Marivirga.</title>
        <authorList>
            <person name="Muhammad N."/>
            <person name="Kim S.-G."/>
        </authorList>
    </citation>
    <scope>NUCLEOTIDE SEQUENCE</scope>
    <source>
        <strain evidence="3 4">ABR2-2</strain>
        <strain evidence="2">BKB1-2</strain>
    </source>
</reference>
<dbReference type="EMBL" id="CP129970">
    <property type="protein sequence ID" value="WKK85221.1"/>
    <property type="molecule type" value="Genomic_DNA"/>
</dbReference>
<dbReference type="KEGG" id="marp:QYS47_20585"/>
<gene>
    <name evidence="2" type="ORF">QYS47_20585</name>
    <name evidence="3" type="ORF">QYS48_25075</name>
</gene>
<organism evidence="2">
    <name type="scientific">Marivirga arenosa</name>
    <dbReference type="NCBI Taxonomy" id="3059076"/>
    <lineage>
        <taxon>Bacteria</taxon>
        <taxon>Pseudomonadati</taxon>
        <taxon>Bacteroidota</taxon>
        <taxon>Cytophagia</taxon>
        <taxon>Cytophagales</taxon>
        <taxon>Marivirgaceae</taxon>
        <taxon>Marivirga</taxon>
    </lineage>
</organism>
<evidence type="ECO:0000256" key="1">
    <source>
        <dbReference type="SAM" id="Coils"/>
    </source>
</evidence>
<accession>A0AA49JA23</accession>
<keyword evidence="4" id="KW-1185">Reference proteome</keyword>
<feature type="coiled-coil region" evidence="1">
    <location>
        <begin position="8"/>
        <end position="67"/>
    </location>
</feature>
<evidence type="ECO:0000313" key="2">
    <source>
        <dbReference type="EMBL" id="WKK79692.2"/>
    </source>
</evidence>
<proteinExistence type="predicted"/>
<name>A0AA49JA23_9BACT</name>
<dbReference type="Proteomes" id="UP001232019">
    <property type="component" value="Chromosome"/>
</dbReference>
<evidence type="ECO:0000313" key="3">
    <source>
        <dbReference type="EMBL" id="WKK85221.1"/>
    </source>
</evidence>
<accession>A0AA49JAX7</accession>
<keyword evidence="1" id="KW-0175">Coiled coil</keyword>
<dbReference type="AlphaFoldDB" id="A0AA49JA23"/>
<dbReference type="EMBL" id="CP129968">
    <property type="protein sequence ID" value="WKK79692.2"/>
    <property type="molecule type" value="Genomic_DNA"/>
</dbReference>